<dbReference type="SUPFAM" id="SSF52402">
    <property type="entry name" value="Adenine nucleotide alpha hydrolases-like"/>
    <property type="match status" value="1"/>
</dbReference>
<feature type="domain" description="UspA" evidence="2">
    <location>
        <begin position="3"/>
        <end position="124"/>
    </location>
</feature>
<dbReference type="InterPro" id="IPR014729">
    <property type="entry name" value="Rossmann-like_a/b/a_fold"/>
</dbReference>
<gene>
    <name evidence="3" type="ORF">ACFOZ7_15870</name>
</gene>
<dbReference type="PANTHER" id="PTHR46268:SF6">
    <property type="entry name" value="UNIVERSAL STRESS PROTEIN UP12"/>
    <property type="match status" value="1"/>
</dbReference>
<organism evidence="3 4">
    <name type="scientific">Natribaculum luteum</name>
    <dbReference type="NCBI Taxonomy" id="1586232"/>
    <lineage>
        <taxon>Archaea</taxon>
        <taxon>Methanobacteriati</taxon>
        <taxon>Methanobacteriota</taxon>
        <taxon>Stenosarchaea group</taxon>
        <taxon>Halobacteria</taxon>
        <taxon>Halobacteriales</taxon>
        <taxon>Natrialbaceae</taxon>
        <taxon>Natribaculum</taxon>
    </lineage>
</organism>
<dbReference type="InterPro" id="IPR006016">
    <property type="entry name" value="UspA"/>
</dbReference>
<evidence type="ECO:0000313" key="4">
    <source>
        <dbReference type="Proteomes" id="UP001595821"/>
    </source>
</evidence>
<dbReference type="Gene3D" id="3.40.50.620">
    <property type="entry name" value="HUPs"/>
    <property type="match status" value="1"/>
</dbReference>
<name>A0ABD5P2I3_9EURY</name>
<evidence type="ECO:0000256" key="1">
    <source>
        <dbReference type="ARBA" id="ARBA00008791"/>
    </source>
</evidence>
<dbReference type="CDD" id="cd00293">
    <property type="entry name" value="USP-like"/>
    <property type="match status" value="1"/>
</dbReference>
<dbReference type="Pfam" id="PF00582">
    <property type="entry name" value="Usp"/>
    <property type="match status" value="1"/>
</dbReference>
<dbReference type="Proteomes" id="UP001595821">
    <property type="component" value="Unassembled WGS sequence"/>
</dbReference>
<dbReference type="GeneID" id="71855622"/>
<dbReference type="RefSeq" id="WP_246970352.1">
    <property type="nucleotide sequence ID" value="NZ_CP095397.1"/>
</dbReference>
<proteinExistence type="inferred from homology"/>
<protein>
    <submittedName>
        <fullName evidence="3">Universal stress protein</fullName>
    </submittedName>
</protein>
<comment type="caution">
    <text evidence="3">The sequence shown here is derived from an EMBL/GenBank/DDBJ whole genome shotgun (WGS) entry which is preliminary data.</text>
</comment>
<evidence type="ECO:0000259" key="2">
    <source>
        <dbReference type="Pfam" id="PF00582"/>
    </source>
</evidence>
<evidence type="ECO:0000313" key="3">
    <source>
        <dbReference type="EMBL" id="MFC4248392.1"/>
    </source>
</evidence>
<dbReference type="PANTHER" id="PTHR46268">
    <property type="entry name" value="STRESS RESPONSE PROTEIN NHAX"/>
    <property type="match status" value="1"/>
</dbReference>
<dbReference type="EMBL" id="JBHSDJ010000121">
    <property type="protein sequence ID" value="MFC4248392.1"/>
    <property type="molecule type" value="Genomic_DNA"/>
</dbReference>
<accession>A0ABD5P2I3</accession>
<sequence>MYTVVVGIDTDADRARALAEELLAFPGDDVTAVLVHSFDENPEGASIAQVGAVRRAQEILEEAGIEVTLEEGSGDPASVILEVADEHDADLIAVAGRKRSPAGKAVFGSVTQDVILGTDRSVLVATASE</sequence>
<dbReference type="AlphaFoldDB" id="A0ABD5P2I3"/>
<comment type="similarity">
    <text evidence="1">Belongs to the universal stress protein A family.</text>
</comment>
<reference evidence="3 4" key="1">
    <citation type="journal article" date="2014" name="Int. J. Syst. Evol. Microbiol.">
        <title>Complete genome sequence of Corynebacterium casei LMG S-19264T (=DSM 44701T), isolated from a smear-ripened cheese.</title>
        <authorList>
            <consortium name="US DOE Joint Genome Institute (JGI-PGF)"/>
            <person name="Walter F."/>
            <person name="Albersmeier A."/>
            <person name="Kalinowski J."/>
            <person name="Ruckert C."/>
        </authorList>
    </citation>
    <scope>NUCLEOTIDE SEQUENCE [LARGE SCALE GENOMIC DNA]</scope>
    <source>
        <strain evidence="3 4">IBRC-M 10912</strain>
    </source>
</reference>